<keyword evidence="4" id="KW-0472">Membrane</keyword>
<evidence type="ECO:0000256" key="4">
    <source>
        <dbReference type="SAM" id="Phobius"/>
    </source>
</evidence>
<name>A0AA39QZE4_9LECA</name>
<evidence type="ECO:0000256" key="3">
    <source>
        <dbReference type="SAM" id="MobiDB-lite"/>
    </source>
</evidence>
<keyword evidence="5" id="KW-0732">Signal</keyword>
<keyword evidence="4" id="KW-0812">Transmembrane</keyword>
<evidence type="ECO:0000313" key="7">
    <source>
        <dbReference type="Proteomes" id="UP001166286"/>
    </source>
</evidence>
<keyword evidence="4" id="KW-1133">Transmembrane helix</keyword>
<dbReference type="PANTHER" id="PTHR46228">
    <property type="entry name" value="KELCH DOMAIN-CONTAINING PROTEIN"/>
    <property type="match status" value="1"/>
</dbReference>
<organism evidence="6 7">
    <name type="scientific">Cladonia borealis</name>
    <dbReference type="NCBI Taxonomy" id="184061"/>
    <lineage>
        <taxon>Eukaryota</taxon>
        <taxon>Fungi</taxon>
        <taxon>Dikarya</taxon>
        <taxon>Ascomycota</taxon>
        <taxon>Pezizomycotina</taxon>
        <taxon>Lecanoromycetes</taxon>
        <taxon>OSLEUM clade</taxon>
        <taxon>Lecanoromycetidae</taxon>
        <taxon>Lecanorales</taxon>
        <taxon>Lecanorineae</taxon>
        <taxon>Cladoniaceae</taxon>
        <taxon>Cladonia</taxon>
    </lineage>
</organism>
<feature type="compositionally biased region" description="Low complexity" evidence="3">
    <location>
        <begin position="440"/>
        <end position="457"/>
    </location>
</feature>
<keyword evidence="7" id="KW-1185">Reference proteome</keyword>
<dbReference type="Proteomes" id="UP001166286">
    <property type="component" value="Unassembled WGS sequence"/>
</dbReference>
<keyword evidence="2" id="KW-0677">Repeat</keyword>
<feature type="transmembrane region" description="Helical" evidence="4">
    <location>
        <begin position="475"/>
        <end position="499"/>
    </location>
</feature>
<dbReference type="PANTHER" id="PTHR46228:SF2">
    <property type="entry name" value="KELCH REPEAT PROTEIN (AFU_ORTHOLOGUE AFUA_4G14350)"/>
    <property type="match status" value="1"/>
</dbReference>
<protein>
    <recommendedName>
        <fullName evidence="8">Kelch repeat protein</fullName>
    </recommendedName>
</protein>
<dbReference type="EMBL" id="JAFEKC020000015">
    <property type="protein sequence ID" value="KAK0510784.1"/>
    <property type="molecule type" value="Genomic_DNA"/>
</dbReference>
<evidence type="ECO:0000256" key="1">
    <source>
        <dbReference type="ARBA" id="ARBA00022441"/>
    </source>
</evidence>
<sequence>MYLAVGLTWVCFQLLLACFATQLVERDAVAVAQGSLCYVNYPDAVILENKLYFMSGTYTFEGGDTNALEAKIFWLDLHTSFPLETAISPNALQSMTAPGHDYAGVGAMFIDPLMTTFYHYYFDGIVVPSTTTLPSFNATTQIWKNASVSGGSLVTVNHGGVLSATTSTSGLGLSFITGDPKPEVPPGMITFDASDPNNLTWTNKTQGTPPFNDGTMQYARFGNKGVLIAFGGFTDVHYNLYRMSLIHVYDIDSDTWFNVTATGDVPLNRSNFCSVISASPDDSSFQITLYGGYNRQKKAALSDVYVLAIPAFMYINIASTDNVEARSNAGRFQMTCALQEDRQMMVLGGAIILDGNSVVVNAETCNSSWSAIRQLDTTTFEWQGDHKPVSEPYAVPDQVSKIIGGGPSGGATLVSPSGGFNDSALDTIFKKTIPRVTIHSTSAAASTSTSTASTATSETGQDSASNIPSSPSWKLTGAIAGGVVGGVVISAIVSALVYVSCHRRRKRNRLQRTGTTESKKLELSAHPSVLGRSGYDNVYEMHGDHRLNEFDSNTLVEAPPGIVNEIDSNTLVEAPPGIATEPPLLYEMSASRE</sequence>
<feature type="region of interest" description="Disordered" evidence="3">
    <location>
        <begin position="440"/>
        <end position="471"/>
    </location>
</feature>
<dbReference type="InterPro" id="IPR015915">
    <property type="entry name" value="Kelch-typ_b-propeller"/>
</dbReference>
<dbReference type="SUPFAM" id="SSF50965">
    <property type="entry name" value="Galactose oxidase, central domain"/>
    <property type="match status" value="1"/>
</dbReference>
<evidence type="ECO:0000256" key="5">
    <source>
        <dbReference type="SAM" id="SignalP"/>
    </source>
</evidence>
<feature type="compositionally biased region" description="Polar residues" evidence="3">
    <location>
        <begin position="458"/>
        <end position="471"/>
    </location>
</feature>
<keyword evidence="1" id="KW-0880">Kelch repeat</keyword>
<gene>
    <name evidence="6" type="ORF">JMJ35_007216</name>
</gene>
<comment type="caution">
    <text evidence="6">The sequence shown here is derived from an EMBL/GenBank/DDBJ whole genome shotgun (WGS) entry which is preliminary data.</text>
</comment>
<proteinExistence type="predicted"/>
<feature type="chain" id="PRO_5041227118" description="Kelch repeat protein" evidence="5">
    <location>
        <begin position="27"/>
        <end position="593"/>
    </location>
</feature>
<reference evidence="6" key="1">
    <citation type="submission" date="2023-03" db="EMBL/GenBank/DDBJ databases">
        <title>Complete genome of Cladonia borealis.</title>
        <authorList>
            <person name="Park H."/>
        </authorList>
    </citation>
    <scope>NUCLEOTIDE SEQUENCE</scope>
    <source>
        <strain evidence="6">ANT050790</strain>
    </source>
</reference>
<evidence type="ECO:0008006" key="8">
    <source>
        <dbReference type="Google" id="ProtNLM"/>
    </source>
</evidence>
<evidence type="ECO:0000256" key="2">
    <source>
        <dbReference type="ARBA" id="ARBA00022737"/>
    </source>
</evidence>
<dbReference type="InterPro" id="IPR011043">
    <property type="entry name" value="Gal_Oxase/kelch_b-propeller"/>
</dbReference>
<dbReference type="Gene3D" id="2.120.10.80">
    <property type="entry name" value="Kelch-type beta propeller"/>
    <property type="match status" value="1"/>
</dbReference>
<dbReference type="AlphaFoldDB" id="A0AA39QZE4"/>
<feature type="signal peptide" evidence="5">
    <location>
        <begin position="1"/>
        <end position="26"/>
    </location>
</feature>
<evidence type="ECO:0000313" key="6">
    <source>
        <dbReference type="EMBL" id="KAK0510784.1"/>
    </source>
</evidence>
<accession>A0AA39QZE4</accession>